<dbReference type="PANTHER" id="PTHR37577:SF1">
    <property type="entry name" value="INTEGRAL MEMBRANE PROTEIN"/>
    <property type="match status" value="1"/>
</dbReference>
<keyword evidence="1" id="KW-1133">Transmembrane helix</keyword>
<protein>
    <submittedName>
        <fullName evidence="2">Uncharacterized protein</fullName>
    </submittedName>
</protein>
<keyword evidence="1" id="KW-0472">Membrane</keyword>
<evidence type="ECO:0000313" key="2">
    <source>
        <dbReference type="EMBL" id="KAF2145189.1"/>
    </source>
</evidence>
<dbReference type="InterPro" id="IPR053018">
    <property type="entry name" value="Elsinochrome_Biosynth-Asso"/>
</dbReference>
<evidence type="ECO:0000313" key="3">
    <source>
        <dbReference type="Proteomes" id="UP000799438"/>
    </source>
</evidence>
<accession>A0A6A6BM39</accession>
<name>A0A6A6BM39_9PEZI</name>
<feature type="transmembrane region" description="Helical" evidence="1">
    <location>
        <begin position="94"/>
        <end position="118"/>
    </location>
</feature>
<keyword evidence="1" id="KW-0812">Transmembrane</keyword>
<feature type="transmembrane region" description="Helical" evidence="1">
    <location>
        <begin position="169"/>
        <end position="189"/>
    </location>
</feature>
<dbReference type="EMBL" id="ML995478">
    <property type="protein sequence ID" value="KAF2145189.1"/>
    <property type="molecule type" value="Genomic_DNA"/>
</dbReference>
<keyword evidence="3" id="KW-1185">Reference proteome</keyword>
<dbReference type="PANTHER" id="PTHR37577">
    <property type="entry name" value="INTEGRAL MEMBRANE PROTEIN"/>
    <property type="match status" value="1"/>
</dbReference>
<dbReference type="RefSeq" id="XP_033400901.1">
    <property type="nucleotide sequence ID" value="XM_033546052.1"/>
</dbReference>
<dbReference type="Proteomes" id="UP000799438">
    <property type="component" value="Unassembled WGS sequence"/>
</dbReference>
<dbReference type="AlphaFoldDB" id="A0A6A6BM39"/>
<gene>
    <name evidence="2" type="ORF">K452DRAFT_356486</name>
</gene>
<evidence type="ECO:0000256" key="1">
    <source>
        <dbReference type="SAM" id="Phobius"/>
    </source>
</evidence>
<feature type="transmembrane region" description="Helical" evidence="1">
    <location>
        <begin position="138"/>
        <end position="157"/>
    </location>
</feature>
<feature type="transmembrane region" description="Helical" evidence="1">
    <location>
        <begin position="27"/>
        <end position="52"/>
    </location>
</feature>
<proteinExistence type="predicted"/>
<reference evidence="2" key="1">
    <citation type="journal article" date="2020" name="Stud. Mycol.">
        <title>101 Dothideomycetes genomes: a test case for predicting lifestyles and emergence of pathogens.</title>
        <authorList>
            <person name="Haridas S."/>
            <person name="Albert R."/>
            <person name="Binder M."/>
            <person name="Bloem J."/>
            <person name="Labutti K."/>
            <person name="Salamov A."/>
            <person name="Andreopoulos B."/>
            <person name="Baker S."/>
            <person name="Barry K."/>
            <person name="Bills G."/>
            <person name="Bluhm B."/>
            <person name="Cannon C."/>
            <person name="Castanera R."/>
            <person name="Culley D."/>
            <person name="Daum C."/>
            <person name="Ezra D."/>
            <person name="Gonzalez J."/>
            <person name="Henrissat B."/>
            <person name="Kuo A."/>
            <person name="Liang C."/>
            <person name="Lipzen A."/>
            <person name="Lutzoni F."/>
            <person name="Magnuson J."/>
            <person name="Mondo S."/>
            <person name="Nolan M."/>
            <person name="Ohm R."/>
            <person name="Pangilinan J."/>
            <person name="Park H.-J."/>
            <person name="Ramirez L."/>
            <person name="Alfaro M."/>
            <person name="Sun H."/>
            <person name="Tritt A."/>
            <person name="Yoshinaga Y."/>
            <person name="Zwiers L.-H."/>
            <person name="Turgeon B."/>
            <person name="Goodwin S."/>
            <person name="Spatafora J."/>
            <person name="Crous P."/>
            <person name="Grigoriev I."/>
        </authorList>
    </citation>
    <scope>NUCLEOTIDE SEQUENCE</scope>
    <source>
        <strain evidence="2">CBS 121167</strain>
    </source>
</reference>
<dbReference type="GeneID" id="54303558"/>
<dbReference type="OrthoDB" id="5427664at2759"/>
<sequence>MNHTVVSNSAKNDTDGLYYCATPNPDISGLGVIISFAFAAVLTTGAAVHAAVLDGMANKEHVVMPKFIADWLSKNRRPESIRNLEFQRELLDRLMIALADQQLLTGFALLVSAFVLAGKDVNNLESFDSKISWAQWDLVVLLSCLSSSSHLACVITLKHYFVKYHTSAWLRIILIILFAVLVAAILGFIRQGLQLFNTKGPEIYNLQGLLLPLLLCHTAIFCHLPVLDIRHATIAGDTV</sequence>
<feature type="transmembrane region" description="Helical" evidence="1">
    <location>
        <begin position="209"/>
        <end position="227"/>
    </location>
</feature>
<organism evidence="2 3">
    <name type="scientific">Aplosporella prunicola CBS 121167</name>
    <dbReference type="NCBI Taxonomy" id="1176127"/>
    <lineage>
        <taxon>Eukaryota</taxon>
        <taxon>Fungi</taxon>
        <taxon>Dikarya</taxon>
        <taxon>Ascomycota</taxon>
        <taxon>Pezizomycotina</taxon>
        <taxon>Dothideomycetes</taxon>
        <taxon>Dothideomycetes incertae sedis</taxon>
        <taxon>Botryosphaeriales</taxon>
        <taxon>Aplosporellaceae</taxon>
        <taxon>Aplosporella</taxon>
    </lineage>
</organism>